<reference evidence="1" key="2">
    <citation type="submission" date="2020-11" db="EMBL/GenBank/DDBJ databases">
        <authorList>
            <person name="McCartney M.A."/>
            <person name="Auch B."/>
            <person name="Kono T."/>
            <person name="Mallez S."/>
            <person name="Becker A."/>
            <person name="Gohl D.M."/>
            <person name="Silverstein K.A.T."/>
            <person name="Koren S."/>
            <person name="Bechman K.B."/>
            <person name="Herman A."/>
            <person name="Abrahante J.E."/>
            <person name="Garbe J."/>
        </authorList>
    </citation>
    <scope>NUCLEOTIDE SEQUENCE</scope>
    <source>
        <strain evidence="1">Duluth1</strain>
        <tissue evidence="1">Whole animal</tissue>
    </source>
</reference>
<protein>
    <submittedName>
        <fullName evidence="1">Uncharacterized protein</fullName>
    </submittedName>
</protein>
<accession>A0A9D4KQM6</accession>
<dbReference type="EMBL" id="JAIWYP010000003">
    <property type="protein sequence ID" value="KAH3844056.1"/>
    <property type="molecule type" value="Genomic_DNA"/>
</dbReference>
<organism evidence="1 2">
    <name type="scientific">Dreissena polymorpha</name>
    <name type="common">Zebra mussel</name>
    <name type="synonym">Mytilus polymorpha</name>
    <dbReference type="NCBI Taxonomy" id="45954"/>
    <lineage>
        <taxon>Eukaryota</taxon>
        <taxon>Metazoa</taxon>
        <taxon>Spiralia</taxon>
        <taxon>Lophotrochozoa</taxon>
        <taxon>Mollusca</taxon>
        <taxon>Bivalvia</taxon>
        <taxon>Autobranchia</taxon>
        <taxon>Heteroconchia</taxon>
        <taxon>Euheterodonta</taxon>
        <taxon>Imparidentia</taxon>
        <taxon>Neoheterodontei</taxon>
        <taxon>Myida</taxon>
        <taxon>Dreissenoidea</taxon>
        <taxon>Dreissenidae</taxon>
        <taxon>Dreissena</taxon>
    </lineage>
</organism>
<sequence length="60" mass="7007">MFEHILQESMNYNTPDRKCMTRIFEYARNGVRTGGGYSEDQSFHHRIQTPLVSAIENTDI</sequence>
<proteinExistence type="predicted"/>
<keyword evidence="2" id="KW-1185">Reference proteome</keyword>
<evidence type="ECO:0000313" key="1">
    <source>
        <dbReference type="EMBL" id="KAH3844056.1"/>
    </source>
</evidence>
<gene>
    <name evidence="1" type="ORF">DPMN_086307</name>
</gene>
<evidence type="ECO:0000313" key="2">
    <source>
        <dbReference type="Proteomes" id="UP000828390"/>
    </source>
</evidence>
<dbReference type="Proteomes" id="UP000828390">
    <property type="component" value="Unassembled WGS sequence"/>
</dbReference>
<dbReference type="AlphaFoldDB" id="A0A9D4KQM6"/>
<reference evidence="1" key="1">
    <citation type="journal article" date="2019" name="bioRxiv">
        <title>The Genome of the Zebra Mussel, Dreissena polymorpha: A Resource for Invasive Species Research.</title>
        <authorList>
            <person name="McCartney M.A."/>
            <person name="Auch B."/>
            <person name="Kono T."/>
            <person name="Mallez S."/>
            <person name="Zhang Y."/>
            <person name="Obille A."/>
            <person name="Becker A."/>
            <person name="Abrahante J.E."/>
            <person name="Garbe J."/>
            <person name="Badalamenti J.P."/>
            <person name="Herman A."/>
            <person name="Mangelson H."/>
            <person name="Liachko I."/>
            <person name="Sullivan S."/>
            <person name="Sone E.D."/>
            <person name="Koren S."/>
            <person name="Silverstein K.A.T."/>
            <person name="Beckman K.B."/>
            <person name="Gohl D.M."/>
        </authorList>
    </citation>
    <scope>NUCLEOTIDE SEQUENCE</scope>
    <source>
        <strain evidence="1">Duluth1</strain>
        <tissue evidence="1">Whole animal</tissue>
    </source>
</reference>
<name>A0A9D4KQM6_DREPO</name>
<comment type="caution">
    <text evidence="1">The sequence shown here is derived from an EMBL/GenBank/DDBJ whole genome shotgun (WGS) entry which is preliminary data.</text>
</comment>